<dbReference type="GO" id="GO:0000387">
    <property type="term" value="P:spliceosomal snRNP assembly"/>
    <property type="evidence" value="ECO:0007669"/>
    <property type="project" value="TreeGrafter"/>
</dbReference>
<dbReference type="InterPro" id="IPR020338">
    <property type="entry name" value="SMN_gemin7"/>
</dbReference>
<gene>
    <name evidence="2" type="ORF">BEMITA_LOCUS5367</name>
</gene>
<dbReference type="Pfam" id="PF11095">
    <property type="entry name" value="Gemin7"/>
    <property type="match status" value="1"/>
</dbReference>
<organism evidence="2 3">
    <name type="scientific">Bemisia tabaci</name>
    <name type="common">Sweetpotato whitefly</name>
    <name type="synonym">Aleurodes tabaci</name>
    <dbReference type="NCBI Taxonomy" id="7038"/>
    <lineage>
        <taxon>Eukaryota</taxon>
        <taxon>Metazoa</taxon>
        <taxon>Ecdysozoa</taxon>
        <taxon>Arthropoda</taxon>
        <taxon>Hexapoda</taxon>
        <taxon>Insecta</taxon>
        <taxon>Pterygota</taxon>
        <taxon>Neoptera</taxon>
        <taxon>Paraneoptera</taxon>
        <taxon>Hemiptera</taxon>
        <taxon>Sternorrhyncha</taxon>
        <taxon>Aleyrodoidea</taxon>
        <taxon>Aleyrodidae</taxon>
        <taxon>Aleyrodinae</taxon>
        <taxon>Bemisia</taxon>
    </lineage>
</organism>
<protein>
    <recommendedName>
        <fullName evidence="4">Gem-associated protein 7</fullName>
    </recommendedName>
</protein>
<accession>A0A9P0A8E3</accession>
<dbReference type="GO" id="GO:0034719">
    <property type="term" value="C:SMN-Sm protein complex"/>
    <property type="evidence" value="ECO:0007669"/>
    <property type="project" value="InterPro"/>
</dbReference>
<dbReference type="AlphaFoldDB" id="A0A9P0A8E3"/>
<dbReference type="PANTHER" id="PTHR14679:SF1">
    <property type="entry name" value="GEM-ASSOCIATED PROTEIN 7"/>
    <property type="match status" value="1"/>
</dbReference>
<evidence type="ECO:0000313" key="2">
    <source>
        <dbReference type="EMBL" id="CAH0386217.1"/>
    </source>
</evidence>
<dbReference type="Proteomes" id="UP001152759">
    <property type="component" value="Chromosome 3"/>
</dbReference>
<dbReference type="Gene3D" id="2.30.30.100">
    <property type="match status" value="1"/>
</dbReference>
<evidence type="ECO:0000313" key="3">
    <source>
        <dbReference type="Proteomes" id="UP001152759"/>
    </source>
</evidence>
<name>A0A9P0A8E3_BEMTA</name>
<reference evidence="2" key="1">
    <citation type="submission" date="2021-12" db="EMBL/GenBank/DDBJ databases">
        <authorList>
            <person name="King R."/>
        </authorList>
    </citation>
    <scope>NUCLEOTIDE SEQUENCE</scope>
</reference>
<evidence type="ECO:0008006" key="4">
    <source>
        <dbReference type="Google" id="ProtNLM"/>
    </source>
</evidence>
<dbReference type="EMBL" id="OU963864">
    <property type="protein sequence ID" value="CAH0386217.1"/>
    <property type="molecule type" value="Genomic_DNA"/>
</dbReference>
<feature type="region of interest" description="Disordered" evidence="1">
    <location>
        <begin position="1"/>
        <end position="31"/>
    </location>
</feature>
<keyword evidence="3" id="KW-1185">Reference proteome</keyword>
<dbReference type="PANTHER" id="PTHR14679">
    <property type="entry name" value="GEM-ASSOCIATED PROTEIN 7"/>
    <property type="match status" value="1"/>
</dbReference>
<evidence type="ECO:0000256" key="1">
    <source>
        <dbReference type="SAM" id="MobiDB-lite"/>
    </source>
</evidence>
<proteinExistence type="predicted"/>
<sequence>MNSDDETSPDKISTENFVAKNDQSETSVDLNSKKHQEARAFLREKYLRVITLLVGHSCKFNLVDGNCVSGTFSGSDADSKRFYVKNLVTPIGAVSDALLRSEDIVSFHISGINACDLYIKAVENRRILYEWTER</sequence>